<protein>
    <submittedName>
        <fullName evidence="1">Uncharacterized protein</fullName>
    </submittedName>
</protein>
<reference evidence="1" key="1">
    <citation type="submission" date="2021-05" db="EMBL/GenBank/DDBJ databases">
        <authorList>
            <person name="Scholz U."/>
            <person name="Mascher M."/>
            <person name="Fiebig A."/>
        </authorList>
    </citation>
    <scope>NUCLEOTIDE SEQUENCE [LARGE SCALE GENOMIC DNA]</scope>
</reference>
<dbReference type="EnsemblPlants" id="AVESA.00010b.r2.2DG0371730.1">
    <property type="protein sequence ID" value="AVESA.00010b.r2.2DG0371730.1.CDS.1"/>
    <property type="gene ID" value="AVESA.00010b.r2.2DG0371730"/>
</dbReference>
<name>A0ACD5V5P2_AVESA</name>
<sequence>MPAALFNRNRDRKPATSAAAVGYSTIRRAGGGSSLMARSGRDRFLRRRAPNGDDRISALSDDLLLLVMRRLDTREALGAGMLSTRWACLSRELPALDFRVGDILPPRYHRWVLLHRDSEVTDLHYQLGTAKVDEVMTHIRRYERRAMRALTSSVQSLLDADVGRSRRVSRLRLEFFATHNTGRINRLVAKAIDAWEVHDLVAVAKSMYSQSRNFHAFPSQGICEEPRASHLQSLKLGGCALPQLHEHRALTVLVLQNTPQSTPDSAYEGIFASCPQLQVLHLICCRCKGFGDITVDAPKSEMMELVVDKCHFGRICLKALPRLERLASLGTRVRFESNSFPCLRQYNLGLCLGLRLEDVRQYFGPRLKLKLSLFLGNTPDITDLILRFTGPDRWIVPSVSSPSPSLLPNLRRLLIADVPWSWDVSWPRLLLETAPSLETLHIHISPRSKEEEGEPRGDEISWQQPTMLGHHSLKDFVMVGFEGTDRQVYLVRFVIRVCSTGLLHVAMYKKGHAQDKGHWDWEMVTQEQHSQWTDEEKDKTLMQIMNGIPSSSTASPVIVFV</sequence>
<evidence type="ECO:0000313" key="1">
    <source>
        <dbReference type="EnsemblPlants" id="AVESA.00010b.r2.2DG0371730.1.CDS.1"/>
    </source>
</evidence>
<reference evidence="1" key="2">
    <citation type="submission" date="2025-09" db="UniProtKB">
        <authorList>
            <consortium name="EnsemblPlants"/>
        </authorList>
    </citation>
    <scope>IDENTIFICATION</scope>
</reference>
<keyword evidence="2" id="KW-1185">Reference proteome</keyword>
<proteinExistence type="predicted"/>
<evidence type="ECO:0000313" key="2">
    <source>
        <dbReference type="Proteomes" id="UP001732700"/>
    </source>
</evidence>
<accession>A0ACD5V5P2</accession>
<dbReference type="Proteomes" id="UP001732700">
    <property type="component" value="Chromosome 2D"/>
</dbReference>
<organism evidence="1 2">
    <name type="scientific">Avena sativa</name>
    <name type="common">Oat</name>
    <dbReference type="NCBI Taxonomy" id="4498"/>
    <lineage>
        <taxon>Eukaryota</taxon>
        <taxon>Viridiplantae</taxon>
        <taxon>Streptophyta</taxon>
        <taxon>Embryophyta</taxon>
        <taxon>Tracheophyta</taxon>
        <taxon>Spermatophyta</taxon>
        <taxon>Magnoliopsida</taxon>
        <taxon>Liliopsida</taxon>
        <taxon>Poales</taxon>
        <taxon>Poaceae</taxon>
        <taxon>BOP clade</taxon>
        <taxon>Pooideae</taxon>
        <taxon>Poodae</taxon>
        <taxon>Poeae</taxon>
        <taxon>Poeae Chloroplast Group 1 (Aveneae type)</taxon>
        <taxon>Aveninae</taxon>
        <taxon>Avena</taxon>
    </lineage>
</organism>